<dbReference type="STRING" id="161767.ENSAPEP00000006963"/>
<feature type="compositionally biased region" description="Basic and acidic residues" evidence="1">
    <location>
        <begin position="1535"/>
        <end position="1548"/>
    </location>
</feature>
<feature type="compositionally biased region" description="Pro residues" evidence="1">
    <location>
        <begin position="1033"/>
        <end position="1044"/>
    </location>
</feature>
<feature type="compositionally biased region" description="Polar residues" evidence="1">
    <location>
        <begin position="1608"/>
        <end position="1619"/>
    </location>
</feature>
<feature type="compositionally biased region" description="Basic and acidic residues" evidence="1">
    <location>
        <begin position="197"/>
        <end position="211"/>
    </location>
</feature>
<dbReference type="GO" id="GO:0030154">
    <property type="term" value="P:cell differentiation"/>
    <property type="evidence" value="ECO:0007669"/>
    <property type="project" value="TreeGrafter"/>
</dbReference>
<feature type="compositionally biased region" description="Polar residues" evidence="1">
    <location>
        <begin position="878"/>
        <end position="890"/>
    </location>
</feature>
<keyword evidence="3" id="KW-1185">Reference proteome</keyword>
<proteinExistence type="predicted"/>
<feature type="region of interest" description="Disordered" evidence="1">
    <location>
        <begin position="429"/>
        <end position="451"/>
    </location>
</feature>
<dbReference type="InterPro" id="IPR024845">
    <property type="entry name" value="NHS-like"/>
</dbReference>
<feature type="region of interest" description="Disordered" evidence="1">
    <location>
        <begin position="1248"/>
        <end position="1619"/>
    </location>
</feature>
<sequence>MPFHQRSVEPRRVSRLSARDVWKPAEAAGRRRAKKPVLFSSLDEVSCHTLTSVIHQLSDLSRHASDIFLGIEMEAGMVFRRSCRIQGRLHVLQNQVRKLDPKKVQIPVSNLDEESKWTVHYTAPWHQQENVFLPGSRPPCVEDLHRQAKVNLKTALRECDKLRKDGFRSSQYYSQGPTFCDPIQSGSSLQEDEDDETDKKSTASSAEDDKSQLSMRSQTPQGGGEVGDVSDVDGQVIWNKATPLPTPEEKMRQAAQAVPTDIVAINVTGAVFDRQASIRRSLINTDTVSRRPKKVKRRKTISGLPDNINQDLAAKGRGGELRPHSMFIPGQYSTLGRVGSVNSTLRRSETRDSGCQTEEVKIVPPSMRRIRAQRGQGIAAQMAGISASSSTGSISISSSDSSGILMMPHQFNGDPSRFHSLPRQGARVSLSSDPIYSSTPIKSEEQPQRQIGKLQVDDTVVHMRNAPRTGTLPRPKSQEVRGTQSSEWGGGPACVVSPHAAYSTSLIPNATLSNSSEVITLNTSGQLPHSPVSAYPTARPLSVASSTNTDSLISSPAAFTHSSTGPALATSTPTHTPQDNGLKVAAPPSESGHSDSSIHSHSTLAPTPPSCLPEEQWIYDTPGNVVVPHRTLTSSCSTPINQLYSSLDLSSRTTTDSSSLYSQDNDGYYTSMHLDSGLRSRSHGSGHGAAAGRATRHSMYECREMANQEDTGSLYSDRSLSRSISLRKSKKPPLPPARTDSLRRKPGAKKPLGGVSAISGATEPNSAMLNETLIASLQQSLQMGLRGGKGKGASPSSPSHSPSSDYDDPWVLRPRSHSSISATSSAASLAANNCGGVSNVYSLCHVTPAQSETSSLRSDYADSWGYYMDYPRNHGDQRAQTPPVHTTDNMSAHPGVLQNGGEIHHSQAARAPGQEGGVSVKPKTSTSSPDRVHRLTSPSSGYSSQSNTPTAGTPVPAFVRSMSPSGSRPKPRVPERKSSLLSSVSISSSSTSLSSNTSDSLKNYGPPPPPPPPLPPPPPFPPPLPPSSSTASPTPPPPAPPLPTTPQGTPLSPLPACSTSPEFPPPPSPETLINSNSSFNGSFSPPPPPPPPVPSMGPPPPPPLPAFVPSSSSPSVVKAVKDAPKPSNSPTKSPKPLITPFALQSVQLRSVKRPTKDINGESDHIKEQETGMDLLQGLKPFTLETSHSQEQPTALPLLNNSPDEDLRHFSPSPVSKLLEELSLDCSITDGTPNTAVINGKAEDQSYFLLNGKEKEEEPVLPSPLQSRESSPIKQKPPAVSKKPKLSFVPPFSPQPINEQVPSQQEDTTSLVQTEDEVDALQWQTKEEEKEMKREQQEEDEEDTSESSEPLAESSDASTEIQDESQAETSLDLGLCTNGEAHEEDEEDGDGTSSTTGSISSKEDDTGEVFESSTAESSPAPSANGVSGQKMVTPTPSRPRTTEDLFAAIHRSKRKVLGRKESEEDKSRSGSHPQSPPVTPTVVSPGMVSSLPRQSGSIQRNLRKSSTSSDSFKALLLKKGSRSETSFRMSATEMLRSTDPRFQRTRSESALDPPAASPSSPTTPHSPSTSPGRGKRAIDEWSRYEALPMSPPTSSPFSMSGLKYGRSRTPPSAASSKYNARSRILSSPMTVICEREGELAESEYGDTAESLSGPAAQTLPVLKDSNGTLSDESRS</sequence>
<dbReference type="Proteomes" id="UP000265080">
    <property type="component" value="Chromosome 11"/>
</dbReference>
<dbReference type="Gene3D" id="1.20.5.340">
    <property type="match status" value="1"/>
</dbReference>
<feature type="region of interest" description="Disordered" evidence="1">
    <location>
        <begin position="1639"/>
        <end position="1674"/>
    </location>
</feature>
<feature type="compositionally biased region" description="Low complexity" evidence="1">
    <location>
        <begin position="1107"/>
        <end position="1116"/>
    </location>
</feature>
<feature type="region of interest" description="Disordered" evidence="1">
    <location>
        <begin position="709"/>
        <end position="763"/>
    </location>
</feature>
<dbReference type="GeneTree" id="ENSGT00950000182963"/>
<feature type="compositionally biased region" description="Polar residues" evidence="1">
    <location>
        <begin position="1294"/>
        <end position="1312"/>
    </location>
</feature>
<evidence type="ECO:0000256" key="1">
    <source>
        <dbReference type="SAM" id="MobiDB-lite"/>
    </source>
</evidence>
<protein>
    <submittedName>
        <fullName evidence="2">NHS like 1</fullName>
    </submittedName>
</protein>
<feature type="compositionally biased region" description="Low complexity" evidence="1">
    <location>
        <begin position="979"/>
        <end position="1001"/>
    </location>
</feature>
<feature type="compositionally biased region" description="Low complexity" evidence="1">
    <location>
        <begin position="1549"/>
        <end position="1570"/>
    </location>
</feature>
<feature type="compositionally biased region" description="Low complexity" evidence="1">
    <location>
        <begin position="794"/>
        <end position="804"/>
    </location>
</feature>
<feature type="compositionally biased region" description="Pro residues" evidence="1">
    <location>
        <begin position="1005"/>
        <end position="1026"/>
    </location>
</feature>
<dbReference type="FunFam" id="1.20.5.340:FF:000049">
    <property type="entry name" value="NHS-like protein 1"/>
    <property type="match status" value="1"/>
</dbReference>
<reference evidence="2 3" key="1">
    <citation type="submission" date="2018-03" db="EMBL/GenBank/DDBJ databases">
        <title>Finding Nemo's genes: A chromosome-scale reference assembly of the genome of the orange clownfish Amphiprion percula.</title>
        <authorList>
            <person name="Lehmann R."/>
        </authorList>
    </citation>
    <scope>NUCLEOTIDE SEQUENCE</scope>
</reference>
<feature type="compositionally biased region" description="Polar residues" evidence="1">
    <location>
        <begin position="560"/>
        <end position="579"/>
    </location>
</feature>
<feature type="compositionally biased region" description="Acidic residues" evidence="1">
    <location>
        <begin position="1336"/>
        <end position="1345"/>
    </location>
</feature>
<feature type="compositionally biased region" description="Low complexity" evidence="1">
    <location>
        <begin position="1125"/>
        <end position="1136"/>
    </location>
</feature>
<dbReference type="OMA" id="QVIWNKA"/>
<feature type="compositionally biased region" description="Low complexity" evidence="1">
    <location>
        <begin position="1410"/>
        <end position="1422"/>
    </location>
</feature>
<dbReference type="Pfam" id="PF15273">
    <property type="entry name" value="NHS"/>
    <property type="match status" value="1"/>
</dbReference>
<feature type="compositionally biased region" description="Low complexity" evidence="1">
    <location>
        <begin position="1479"/>
        <end position="1489"/>
    </location>
</feature>
<feature type="compositionally biased region" description="Pro residues" evidence="1">
    <location>
        <begin position="1084"/>
        <end position="1106"/>
    </location>
</feature>
<evidence type="ECO:0000313" key="3">
    <source>
        <dbReference type="Proteomes" id="UP000265080"/>
    </source>
</evidence>
<feature type="compositionally biased region" description="Low complexity" evidence="1">
    <location>
        <begin position="1070"/>
        <end position="1083"/>
    </location>
</feature>
<feature type="region of interest" description="Disordered" evidence="1">
    <location>
        <begin position="874"/>
        <end position="1169"/>
    </location>
</feature>
<feature type="compositionally biased region" description="Polar residues" evidence="1">
    <location>
        <begin position="1263"/>
        <end position="1272"/>
    </location>
</feature>
<dbReference type="Ensembl" id="ENSAPET00000007147.1">
    <property type="protein sequence ID" value="ENSAPEP00000006963.1"/>
    <property type="gene ID" value="ENSAPEG00000004988.1"/>
</dbReference>
<feature type="region of interest" description="Disordered" evidence="1">
    <location>
        <begin position="1185"/>
        <end position="1210"/>
    </location>
</feature>
<feature type="region of interest" description="Disordered" evidence="1">
    <location>
        <begin position="464"/>
        <end position="492"/>
    </location>
</feature>
<dbReference type="PANTHER" id="PTHR23039">
    <property type="entry name" value="NANCE-HORAN SYNDROME PROTEIN"/>
    <property type="match status" value="1"/>
</dbReference>
<feature type="compositionally biased region" description="Polar residues" evidence="1">
    <location>
        <begin position="429"/>
        <end position="441"/>
    </location>
</feature>
<feature type="compositionally biased region" description="Low complexity" evidence="1">
    <location>
        <begin position="1045"/>
        <end position="1061"/>
    </location>
</feature>
<feature type="compositionally biased region" description="Basic and acidic residues" evidence="1">
    <location>
        <begin position="1154"/>
        <end position="1169"/>
    </location>
</feature>
<feature type="compositionally biased region" description="Polar residues" evidence="1">
    <location>
        <begin position="1490"/>
        <end position="1510"/>
    </location>
</feature>
<feature type="region of interest" description="Disordered" evidence="1">
    <location>
        <begin position="173"/>
        <end position="231"/>
    </location>
</feature>
<feature type="compositionally biased region" description="Polar residues" evidence="1">
    <location>
        <begin position="936"/>
        <end position="951"/>
    </location>
</feature>
<accession>A0A3P8S273</accession>
<feature type="region of interest" description="Disordered" evidence="1">
    <location>
        <begin position="546"/>
        <end position="609"/>
    </location>
</feature>
<reference evidence="2" key="3">
    <citation type="submission" date="2025-09" db="UniProtKB">
        <authorList>
            <consortium name="Ensembl"/>
        </authorList>
    </citation>
    <scope>IDENTIFICATION</scope>
</reference>
<organism evidence="2 3">
    <name type="scientific">Amphiprion percula</name>
    <name type="common">Orange clownfish</name>
    <name type="synonym">Lutjanus percula</name>
    <dbReference type="NCBI Taxonomy" id="161767"/>
    <lineage>
        <taxon>Eukaryota</taxon>
        <taxon>Metazoa</taxon>
        <taxon>Chordata</taxon>
        <taxon>Craniata</taxon>
        <taxon>Vertebrata</taxon>
        <taxon>Euteleostomi</taxon>
        <taxon>Actinopterygii</taxon>
        <taxon>Neopterygii</taxon>
        <taxon>Teleostei</taxon>
        <taxon>Neoteleostei</taxon>
        <taxon>Acanthomorphata</taxon>
        <taxon>Ovalentaria</taxon>
        <taxon>Pomacentridae</taxon>
        <taxon>Amphiprion</taxon>
    </lineage>
</organism>
<feature type="region of interest" description="Disordered" evidence="1">
    <location>
        <begin position="783"/>
        <end position="812"/>
    </location>
</feature>
<feature type="compositionally biased region" description="Basic and acidic residues" evidence="1">
    <location>
        <begin position="1457"/>
        <end position="1467"/>
    </location>
</feature>
<evidence type="ECO:0000313" key="2">
    <source>
        <dbReference type="Ensembl" id="ENSAPEP00000006963.1"/>
    </source>
</evidence>
<name>A0A3P8S273_AMPPE</name>
<feature type="compositionally biased region" description="Polar residues" evidence="1">
    <location>
        <begin position="1664"/>
        <end position="1674"/>
    </location>
</feature>
<feature type="compositionally biased region" description="Polar residues" evidence="1">
    <location>
        <begin position="1423"/>
        <end position="1438"/>
    </location>
</feature>
<feature type="compositionally biased region" description="Basic and acidic residues" evidence="1">
    <location>
        <begin position="1324"/>
        <end position="1335"/>
    </location>
</feature>
<feature type="compositionally biased region" description="Low complexity" evidence="1">
    <location>
        <begin position="713"/>
        <end position="724"/>
    </location>
</feature>
<reference evidence="2" key="2">
    <citation type="submission" date="2025-08" db="UniProtKB">
        <authorList>
            <consortium name="Ensembl"/>
        </authorList>
    </citation>
    <scope>IDENTIFICATION</scope>
</reference>
<dbReference type="PANTHER" id="PTHR23039:SF3">
    <property type="entry name" value="NHS-LIKE PROTEIN 1"/>
    <property type="match status" value="1"/>
</dbReference>